<sequence>MSRLARFELCSPWIPPPGQDASVLLRLPGRPSISTAAMEPLELQIDGMASPSKSTSRGAVQRQKVCSTSGSNRCKSRPRWREQQLQPQPPSPAPSLLLQFCNCRSLHCLQGVRQNAKLPDAQQL</sequence>
<feature type="compositionally biased region" description="Polar residues" evidence="1">
    <location>
        <begin position="51"/>
        <end position="73"/>
    </location>
</feature>
<evidence type="ECO:0000313" key="2">
    <source>
        <dbReference type="EMBL" id="PAN34939.1"/>
    </source>
</evidence>
<accession>A0A2S3I200</accession>
<organism evidence="2">
    <name type="scientific">Panicum hallii</name>
    <dbReference type="NCBI Taxonomy" id="206008"/>
    <lineage>
        <taxon>Eukaryota</taxon>
        <taxon>Viridiplantae</taxon>
        <taxon>Streptophyta</taxon>
        <taxon>Embryophyta</taxon>
        <taxon>Tracheophyta</taxon>
        <taxon>Spermatophyta</taxon>
        <taxon>Magnoliopsida</taxon>
        <taxon>Liliopsida</taxon>
        <taxon>Poales</taxon>
        <taxon>Poaceae</taxon>
        <taxon>PACMAD clade</taxon>
        <taxon>Panicoideae</taxon>
        <taxon>Panicodae</taxon>
        <taxon>Paniceae</taxon>
        <taxon>Panicinae</taxon>
        <taxon>Panicum</taxon>
        <taxon>Panicum sect. Panicum</taxon>
    </lineage>
</organism>
<dbReference type="Gramene" id="PAN34939">
    <property type="protein sequence ID" value="PAN34939"/>
    <property type="gene ID" value="PAHAL_6G124500"/>
</dbReference>
<dbReference type="AlphaFoldDB" id="A0A2S3I200"/>
<proteinExistence type="predicted"/>
<protein>
    <submittedName>
        <fullName evidence="2">Uncharacterized protein</fullName>
    </submittedName>
</protein>
<feature type="region of interest" description="Disordered" evidence="1">
    <location>
        <begin position="45"/>
        <end position="91"/>
    </location>
</feature>
<gene>
    <name evidence="2" type="ORF">PAHAL_6G124500</name>
</gene>
<reference evidence="2" key="1">
    <citation type="submission" date="2018-04" db="EMBL/GenBank/DDBJ databases">
        <title>WGS assembly of Panicum hallii.</title>
        <authorList>
            <person name="Lovell J."/>
            <person name="Jenkins J."/>
            <person name="Lowry D."/>
            <person name="Mamidi S."/>
            <person name="Sreedasyam A."/>
            <person name="Weng X."/>
            <person name="Barry K."/>
            <person name="Bonette J."/>
            <person name="Campitelli B."/>
            <person name="Daum C."/>
            <person name="Gordon S."/>
            <person name="Gould B."/>
            <person name="Lipzen A."/>
            <person name="Macqueen A."/>
            <person name="Palacio-Mejia J."/>
            <person name="Plott C."/>
            <person name="Shakirov E."/>
            <person name="Shu S."/>
            <person name="Yoshinaga Y."/>
            <person name="Zane M."/>
            <person name="Rokhsar D."/>
            <person name="Grimwood J."/>
            <person name="Schmutz J."/>
            <person name="Juenger T."/>
        </authorList>
    </citation>
    <scope>NUCLEOTIDE SEQUENCE [LARGE SCALE GENOMIC DNA]</scope>
    <source>
        <strain evidence="2">FIL2</strain>
    </source>
</reference>
<dbReference type="EMBL" id="CM008051">
    <property type="protein sequence ID" value="PAN34939.1"/>
    <property type="molecule type" value="Genomic_DNA"/>
</dbReference>
<evidence type="ECO:0000256" key="1">
    <source>
        <dbReference type="SAM" id="MobiDB-lite"/>
    </source>
</evidence>
<name>A0A2S3I200_9POAL</name>
<dbReference type="Proteomes" id="UP000243499">
    <property type="component" value="Chromosome 6"/>
</dbReference>